<dbReference type="Pfam" id="PF13439">
    <property type="entry name" value="Glyco_transf_4"/>
    <property type="match status" value="1"/>
</dbReference>
<gene>
    <name evidence="3" type="ORF">HCU74_17205</name>
</gene>
<evidence type="ECO:0000313" key="4">
    <source>
        <dbReference type="Proteomes" id="UP000765845"/>
    </source>
</evidence>
<protein>
    <submittedName>
        <fullName evidence="3">Glycosyltransferase family 4 protein</fullName>
    </submittedName>
</protein>
<proteinExistence type="predicted"/>
<evidence type="ECO:0000259" key="2">
    <source>
        <dbReference type="Pfam" id="PF13439"/>
    </source>
</evidence>
<sequence length="380" mass="42569">MTELQEPSVRPLKVVQLLPALNSGGVERGTVEFARELVRRGHHSVVISNGGRMVERLKLEGTEHISLPVHRKSLASLWQVRPMRRLLESLDADIIHVRSRVPAWIAWLAWRGMNPLTRPRLVSTFHGMYSVNFYSAVMARAEHIIAISDCVQRYILDNYRVDPARITLIPRGLDAEAFSPTLDIAAWQKNLYSVFPRLQGKKIILMPGRLTRWKGQEAFLDMMARLVRLRPDCHGVVVGDAEPGKQHYLEELLAMRDRLGLAEQVTFVGHRSDIAEFYRLAAVTCHMSNKEEPFGRTVPESLASGTPVVAYDRGGASESLNAGFPQGLVAPDDIVDFAARVDQIIDADVEITLPRSYYLDSQASSTIGVYRQLLAKGDRG</sequence>
<dbReference type="RefSeq" id="WP_168451643.1">
    <property type="nucleotide sequence ID" value="NZ_JAAWWK010000006.1"/>
</dbReference>
<dbReference type="PANTHER" id="PTHR45947:SF3">
    <property type="entry name" value="SULFOQUINOVOSYL TRANSFERASE SQD2"/>
    <property type="match status" value="1"/>
</dbReference>
<evidence type="ECO:0000259" key="1">
    <source>
        <dbReference type="Pfam" id="PF00534"/>
    </source>
</evidence>
<dbReference type="InterPro" id="IPR050194">
    <property type="entry name" value="Glycosyltransferase_grp1"/>
</dbReference>
<organism evidence="3 4">
    <name type="scientific">Spongiibacter thalassae</name>
    <dbReference type="NCBI Taxonomy" id="2721624"/>
    <lineage>
        <taxon>Bacteria</taxon>
        <taxon>Pseudomonadati</taxon>
        <taxon>Pseudomonadota</taxon>
        <taxon>Gammaproteobacteria</taxon>
        <taxon>Cellvibrionales</taxon>
        <taxon>Spongiibacteraceae</taxon>
        <taxon>Spongiibacter</taxon>
    </lineage>
</organism>
<feature type="domain" description="Glycosyltransferase subfamily 4-like N-terminal" evidence="2">
    <location>
        <begin position="24"/>
        <end position="176"/>
    </location>
</feature>
<dbReference type="InterPro" id="IPR028098">
    <property type="entry name" value="Glyco_trans_4-like_N"/>
</dbReference>
<dbReference type="SUPFAM" id="SSF53756">
    <property type="entry name" value="UDP-Glycosyltransferase/glycogen phosphorylase"/>
    <property type="match status" value="1"/>
</dbReference>
<dbReference type="EMBL" id="JAAWWK010000006">
    <property type="protein sequence ID" value="NKI19147.1"/>
    <property type="molecule type" value="Genomic_DNA"/>
</dbReference>
<dbReference type="PANTHER" id="PTHR45947">
    <property type="entry name" value="SULFOQUINOVOSYL TRANSFERASE SQD2"/>
    <property type="match status" value="1"/>
</dbReference>
<feature type="domain" description="Glycosyl transferase family 1" evidence="1">
    <location>
        <begin position="199"/>
        <end position="346"/>
    </location>
</feature>
<accession>A0ABX1GL24</accession>
<comment type="caution">
    <text evidence="3">The sequence shown here is derived from an EMBL/GenBank/DDBJ whole genome shotgun (WGS) entry which is preliminary data.</text>
</comment>
<dbReference type="Gene3D" id="3.40.50.2000">
    <property type="entry name" value="Glycogen Phosphorylase B"/>
    <property type="match status" value="2"/>
</dbReference>
<dbReference type="Proteomes" id="UP000765845">
    <property type="component" value="Unassembled WGS sequence"/>
</dbReference>
<evidence type="ECO:0000313" key="3">
    <source>
        <dbReference type="EMBL" id="NKI19147.1"/>
    </source>
</evidence>
<keyword evidence="4" id="KW-1185">Reference proteome</keyword>
<name>A0ABX1GL24_9GAMM</name>
<dbReference type="InterPro" id="IPR001296">
    <property type="entry name" value="Glyco_trans_1"/>
</dbReference>
<dbReference type="CDD" id="cd03819">
    <property type="entry name" value="GT4_WavL-like"/>
    <property type="match status" value="1"/>
</dbReference>
<dbReference type="Pfam" id="PF00534">
    <property type="entry name" value="Glycos_transf_1"/>
    <property type="match status" value="1"/>
</dbReference>
<reference evidence="3 4" key="1">
    <citation type="submission" date="2020-04" db="EMBL/GenBank/DDBJ databases">
        <authorList>
            <person name="Yoon J."/>
        </authorList>
    </citation>
    <scope>NUCLEOTIDE SEQUENCE [LARGE SCALE GENOMIC DNA]</scope>
    <source>
        <strain evidence="3 4">KMU-166</strain>
    </source>
</reference>